<organism evidence="1">
    <name type="scientific">Leptospirillum ferriphilum</name>
    <dbReference type="NCBI Taxonomy" id="178606"/>
    <lineage>
        <taxon>Bacteria</taxon>
        <taxon>Pseudomonadati</taxon>
        <taxon>Nitrospirota</taxon>
        <taxon>Nitrospiria</taxon>
        <taxon>Nitrospirales</taxon>
        <taxon>Nitrospiraceae</taxon>
        <taxon>Leptospirillum</taxon>
    </lineage>
</organism>
<dbReference type="AlphaFoldDB" id="A0A7C3QVM9"/>
<gene>
    <name evidence="1" type="ORF">ENX03_09660</name>
</gene>
<evidence type="ECO:0000313" key="1">
    <source>
        <dbReference type="EMBL" id="HFT94172.1"/>
    </source>
</evidence>
<comment type="caution">
    <text evidence="1">The sequence shown here is derived from an EMBL/GenBank/DDBJ whole genome shotgun (WGS) entry which is preliminary data.</text>
</comment>
<protein>
    <submittedName>
        <fullName evidence="1">Uncharacterized protein</fullName>
    </submittedName>
</protein>
<accession>A0A7C3QVM9</accession>
<name>A0A7C3QVM9_9BACT</name>
<dbReference type="EMBL" id="DTMM01000209">
    <property type="protein sequence ID" value="HFT94172.1"/>
    <property type="molecule type" value="Genomic_DNA"/>
</dbReference>
<reference evidence="1" key="1">
    <citation type="journal article" date="2020" name="mSystems">
        <title>Genome- and Community-Level Interaction Insights into Carbon Utilization and Element Cycling Functions of Hydrothermarchaeota in Hydrothermal Sediment.</title>
        <authorList>
            <person name="Zhou Z."/>
            <person name="Liu Y."/>
            <person name="Xu W."/>
            <person name="Pan J."/>
            <person name="Luo Z.H."/>
            <person name="Li M."/>
        </authorList>
    </citation>
    <scope>NUCLEOTIDE SEQUENCE [LARGE SCALE GENOMIC DNA]</scope>
    <source>
        <strain evidence="1">SpSt-902</strain>
    </source>
</reference>
<sequence>MMVSGGGGGIEPPNKGFAEPSYTIDVALFSLKYFFVLRSAITRRESLLERTHALWSMGVLGIDGGQCRQGRHIDTGGRGILNTIRTVFGSVKGMVSGIGGKGGHA</sequence>
<proteinExistence type="predicted"/>